<dbReference type="Gene3D" id="3.40.50.300">
    <property type="entry name" value="P-loop containing nucleotide triphosphate hydrolases"/>
    <property type="match status" value="1"/>
</dbReference>
<keyword evidence="3" id="KW-0805">Transcription regulation</keyword>
<keyword evidence="4" id="KW-0238">DNA-binding</keyword>
<evidence type="ECO:0000256" key="1">
    <source>
        <dbReference type="ARBA" id="ARBA00022741"/>
    </source>
</evidence>
<dbReference type="GO" id="GO:0005524">
    <property type="term" value="F:ATP binding"/>
    <property type="evidence" value="ECO:0007669"/>
    <property type="project" value="UniProtKB-KW"/>
</dbReference>
<dbReference type="PROSITE" id="PS50110">
    <property type="entry name" value="RESPONSE_REGULATORY"/>
    <property type="match status" value="1"/>
</dbReference>
<dbReference type="GO" id="GO:0000160">
    <property type="term" value="P:phosphorelay signal transduction system"/>
    <property type="evidence" value="ECO:0007669"/>
    <property type="project" value="InterPro"/>
</dbReference>
<dbReference type="InterPro" id="IPR025943">
    <property type="entry name" value="Sigma_54_int_dom_ATP-bd_2"/>
</dbReference>
<dbReference type="PANTHER" id="PTHR32071:SF113">
    <property type="entry name" value="ALGINATE BIOSYNTHESIS TRANSCRIPTIONAL REGULATORY PROTEIN ALGB"/>
    <property type="match status" value="1"/>
</dbReference>
<dbReference type="GO" id="GO:0043565">
    <property type="term" value="F:sequence-specific DNA binding"/>
    <property type="evidence" value="ECO:0007669"/>
    <property type="project" value="InterPro"/>
</dbReference>
<evidence type="ECO:0000256" key="6">
    <source>
        <dbReference type="PROSITE-ProRule" id="PRU00169"/>
    </source>
</evidence>
<dbReference type="AlphaFoldDB" id="A0A316G3J2"/>
<evidence type="ECO:0000256" key="4">
    <source>
        <dbReference type="ARBA" id="ARBA00023125"/>
    </source>
</evidence>
<dbReference type="PROSITE" id="PS00676">
    <property type="entry name" value="SIGMA54_INTERACT_2"/>
    <property type="match status" value="1"/>
</dbReference>
<dbReference type="CDD" id="cd00009">
    <property type="entry name" value="AAA"/>
    <property type="match status" value="1"/>
</dbReference>
<dbReference type="GO" id="GO:0006355">
    <property type="term" value="P:regulation of DNA-templated transcription"/>
    <property type="evidence" value="ECO:0007669"/>
    <property type="project" value="InterPro"/>
</dbReference>
<evidence type="ECO:0000256" key="5">
    <source>
        <dbReference type="ARBA" id="ARBA00023163"/>
    </source>
</evidence>
<evidence type="ECO:0000313" key="9">
    <source>
        <dbReference type="EMBL" id="PWK54350.1"/>
    </source>
</evidence>
<dbReference type="InterPro" id="IPR001789">
    <property type="entry name" value="Sig_transdc_resp-reg_receiver"/>
</dbReference>
<name>A0A316G3J2_9GAMM</name>
<dbReference type="PROSITE" id="PS50045">
    <property type="entry name" value="SIGMA54_INTERACT_4"/>
    <property type="match status" value="1"/>
</dbReference>
<keyword evidence="5" id="KW-0804">Transcription</keyword>
<dbReference type="Pfam" id="PF00072">
    <property type="entry name" value="Response_reg"/>
    <property type="match status" value="1"/>
</dbReference>
<keyword evidence="2" id="KW-0067">ATP-binding</keyword>
<reference evidence="9 10" key="1">
    <citation type="submission" date="2018-05" db="EMBL/GenBank/DDBJ databases">
        <title>Genomic Encyclopedia of Type Strains, Phase IV (KMG-IV): sequencing the most valuable type-strain genomes for metagenomic binning, comparative biology and taxonomic classification.</title>
        <authorList>
            <person name="Goeker M."/>
        </authorList>
    </citation>
    <scope>NUCLEOTIDE SEQUENCE [LARGE SCALE GENOMIC DNA]</scope>
    <source>
        <strain evidence="9 10">DSM 25350</strain>
    </source>
</reference>
<feature type="domain" description="Sigma-54 factor interaction" evidence="7">
    <location>
        <begin position="142"/>
        <end position="371"/>
    </location>
</feature>
<keyword evidence="1" id="KW-0547">Nucleotide-binding</keyword>
<dbReference type="PRINTS" id="PR01590">
    <property type="entry name" value="HTHFIS"/>
</dbReference>
<dbReference type="InterPro" id="IPR011006">
    <property type="entry name" value="CheY-like_superfamily"/>
</dbReference>
<dbReference type="CDD" id="cd00156">
    <property type="entry name" value="REC"/>
    <property type="match status" value="1"/>
</dbReference>
<evidence type="ECO:0000259" key="7">
    <source>
        <dbReference type="PROSITE" id="PS50045"/>
    </source>
</evidence>
<evidence type="ECO:0000259" key="8">
    <source>
        <dbReference type="PROSITE" id="PS50110"/>
    </source>
</evidence>
<protein>
    <submittedName>
        <fullName evidence="9">Two-component system NtrC family response regulator</fullName>
    </submittedName>
</protein>
<dbReference type="Gene3D" id="3.40.50.2300">
    <property type="match status" value="1"/>
</dbReference>
<evidence type="ECO:0000313" key="10">
    <source>
        <dbReference type="Proteomes" id="UP000245790"/>
    </source>
</evidence>
<organism evidence="9 10">
    <name type="scientific">Pleionea mediterranea</name>
    <dbReference type="NCBI Taxonomy" id="523701"/>
    <lineage>
        <taxon>Bacteria</taxon>
        <taxon>Pseudomonadati</taxon>
        <taxon>Pseudomonadota</taxon>
        <taxon>Gammaproteobacteria</taxon>
        <taxon>Oceanospirillales</taxon>
        <taxon>Pleioneaceae</taxon>
        <taxon>Pleionea</taxon>
    </lineage>
</organism>
<sequence length="451" mass="50635">MEILIVEDEQQQRELVKSIIEQNSDHQCQLAESAEAAIRLLEQRRFDLVLSDWKLNGADGLYLLEQVKINYPHTSFVLMTAYGSISHAVASMRSGADDYLAKPFEKEPLLFALAKLENARLLTEENNQLKQQVVVRESLGNIIGGSAKMQTLYQQIDKVSNTDITVLIHGESGTGKELVAQALHKRSERADKKYLVVNCSAIPETLAETELFGAEKGAYTGASQQKIGKIEAADGGTLFLDEVAELPASIQAKLLRFLQEGTIMRVGSTEEITVDVRVIAASHKSLSDEVDGGRFREDLFYRLNIIPLSVPPLRDRLDDLPELLDHFCLKYAKRHQRKPLVFSKSAMQSLYQHTWPGNIRELGNLIERLSVMNDNQPVTEQDLPFNQTVKSSELLVELPAGGINWDDYEKSILQQALKQSRNNKSKAAKLLGLNYKAFLYRLDKHQISSSD</sequence>
<dbReference type="Pfam" id="PF25601">
    <property type="entry name" value="AAA_lid_14"/>
    <property type="match status" value="1"/>
</dbReference>
<dbReference type="Gene3D" id="1.10.10.60">
    <property type="entry name" value="Homeodomain-like"/>
    <property type="match status" value="1"/>
</dbReference>
<dbReference type="SMART" id="SM00448">
    <property type="entry name" value="REC"/>
    <property type="match status" value="1"/>
</dbReference>
<dbReference type="InterPro" id="IPR025662">
    <property type="entry name" value="Sigma_54_int_dom_ATP-bd_1"/>
</dbReference>
<dbReference type="Proteomes" id="UP000245790">
    <property type="component" value="Unassembled WGS sequence"/>
</dbReference>
<dbReference type="InterPro" id="IPR027417">
    <property type="entry name" value="P-loop_NTPase"/>
</dbReference>
<dbReference type="InterPro" id="IPR058031">
    <property type="entry name" value="AAA_lid_NorR"/>
</dbReference>
<keyword evidence="6" id="KW-0597">Phosphoprotein</keyword>
<feature type="modified residue" description="4-aspartylphosphate" evidence="6">
    <location>
        <position position="52"/>
    </location>
</feature>
<dbReference type="InterPro" id="IPR025944">
    <property type="entry name" value="Sigma_54_int_dom_CS"/>
</dbReference>
<dbReference type="PROSITE" id="PS00688">
    <property type="entry name" value="SIGMA54_INTERACT_3"/>
    <property type="match status" value="1"/>
</dbReference>
<dbReference type="EMBL" id="QGGU01000001">
    <property type="protein sequence ID" value="PWK54350.1"/>
    <property type="molecule type" value="Genomic_DNA"/>
</dbReference>
<dbReference type="InterPro" id="IPR002197">
    <property type="entry name" value="HTH_Fis"/>
</dbReference>
<dbReference type="SUPFAM" id="SSF52172">
    <property type="entry name" value="CheY-like"/>
    <property type="match status" value="1"/>
</dbReference>
<dbReference type="PANTHER" id="PTHR32071">
    <property type="entry name" value="TRANSCRIPTIONAL REGULATORY PROTEIN"/>
    <property type="match status" value="1"/>
</dbReference>
<dbReference type="InterPro" id="IPR002078">
    <property type="entry name" value="Sigma_54_int"/>
</dbReference>
<dbReference type="SMART" id="SM00382">
    <property type="entry name" value="AAA"/>
    <property type="match status" value="1"/>
</dbReference>
<comment type="caution">
    <text evidence="9">The sequence shown here is derived from an EMBL/GenBank/DDBJ whole genome shotgun (WGS) entry which is preliminary data.</text>
</comment>
<dbReference type="SUPFAM" id="SSF52540">
    <property type="entry name" value="P-loop containing nucleoside triphosphate hydrolases"/>
    <property type="match status" value="1"/>
</dbReference>
<dbReference type="Pfam" id="PF00158">
    <property type="entry name" value="Sigma54_activat"/>
    <property type="match status" value="1"/>
</dbReference>
<keyword evidence="10" id="KW-1185">Reference proteome</keyword>
<gene>
    <name evidence="9" type="ORF">C8D97_101198</name>
</gene>
<evidence type="ECO:0000256" key="2">
    <source>
        <dbReference type="ARBA" id="ARBA00022840"/>
    </source>
</evidence>
<feature type="domain" description="Response regulatory" evidence="8">
    <location>
        <begin position="2"/>
        <end position="117"/>
    </location>
</feature>
<proteinExistence type="predicted"/>
<evidence type="ECO:0000256" key="3">
    <source>
        <dbReference type="ARBA" id="ARBA00023015"/>
    </source>
</evidence>
<dbReference type="SUPFAM" id="SSF46689">
    <property type="entry name" value="Homeodomain-like"/>
    <property type="match status" value="1"/>
</dbReference>
<dbReference type="Gene3D" id="1.10.8.60">
    <property type="match status" value="1"/>
</dbReference>
<dbReference type="InterPro" id="IPR009057">
    <property type="entry name" value="Homeodomain-like_sf"/>
</dbReference>
<dbReference type="Pfam" id="PF02954">
    <property type="entry name" value="HTH_8"/>
    <property type="match status" value="1"/>
</dbReference>
<dbReference type="FunFam" id="3.40.50.300:FF:000006">
    <property type="entry name" value="DNA-binding transcriptional regulator NtrC"/>
    <property type="match status" value="1"/>
</dbReference>
<dbReference type="InterPro" id="IPR003593">
    <property type="entry name" value="AAA+_ATPase"/>
</dbReference>
<accession>A0A316G3J2</accession>
<dbReference type="PROSITE" id="PS00675">
    <property type="entry name" value="SIGMA54_INTERACT_1"/>
    <property type="match status" value="1"/>
</dbReference>